<name>A0AA35W395_GEOBA</name>
<dbReference type="AlphaFoldDB" id="A0AA35W395"/>
<feature type="non-terminal residue" evidence="1">
    <location>
        <position position="1"/>
    </location>
</feature>
<comment type="caution">
    <text evidence="1">The sequence shown here is derived from an EMBL/GenBank/DDBJ whole genome shotgun (WGS) entry which is preliminary data.</text>
</comment>
<evidence type="ECO:0000313" key="1">
    <source>
        <dbReference type="EMBL" id="CAI7990131.1"/>
    </source>
</evidence>
<dbReference type="Proteomes" id="UP001174909">
    <property type="component" value="Unassembled WGS sequence"/>
</dbReference>
<evidence type="ECO:0000313" key="2">
    <source>
        <dbReference type="Proteomes" id="UP001174909"/>
    </source>
</evidence>
<proteinExistence type="predicted"/>
<keyword evidence="2" id="KW-1185">Reference proteome</keyword>
<protein>
    <submittedName>
        <fullName evidence="1">Uncharacterized protein</fullName>
    </submittedName>
</protein>
<sequence>MIMFWRVKNDLFESLVGDWHCPSLLSEMETGHCGLTVSSPPAVMLGPVLAQASIRGMREPLSVSEVPSSLARYVTYVGDSESQAKYSSSIAQLAQDPLNTFST</sequence>
<dbReference type="EMBL" id="CASHTH010000056">
    <property type="protein sequence ID" value="CAI7990131.1"/>
    <property type="molecule type" value="Genomic_DNA"/>
</dbReference>
<reference evidence="1" key="1">
    <citation type="submission" date="2023-03" db="EMBL/GenBank/DDBJ databases">
        <authorList>
            <person name="Steffen K."/>
            <person name="Cardenas P."/>
        </authorList>
    </citation>
    <scope>NUCLEOTIDE SEQUENCE</scope>
</reference>
<gene>
    <name evidence="1" type="ORF">GBAR_LOCUS425</name>
</gene>
<organism evidence="1 2">
    <name type="scientific">Geodia barretti</name>
    <name type="common">Barrett's horny sponge</name>
    <dbReference type="NCBI Taxonomy" id="519541"/>
    <lineage>
        <taxon>Eukaryota</taxon>
        <taxon>Metazoa</taxon>
        <taxon>Porifera</taxon>
        <taxon>Demospongiae</taxon>
        <taxon>Heteroscleromorpha</taxon>
        <taxon>Tetractinellida</taxon>
        <taxon>Astrophorina</taxon>
        <taxon>Geodiidae</taxon>
        <taxon>Geodia</taxon>
    </lineage>
</organism>
<accession>A0AA35W395</accession>